<dbReference type="InterPro" id="IPR023465">
    <property type="entry name" value="Riboflavin_kinase_dom_sf"/>
</dbReference>
<evidence type="ECO:0000256" key="4">
    <source>
        <dbReference type="ARBA" id="ARBA00022679"/>
    </source>
</evidence>
<keyword evidence="5" id="KW-0547">Nucleotide-binding</keyword>
<dbReference type="EMBL" id="CAFBON010000025">
    <property type="protein sequence ID" value="CAB4978500.1"/>
    <property type="molecule type" value="Genomic_DNA"/>
</dbReference>
<dbReference type="Pfam" id="PF01687">
    <property type="entry name" value="Flavokinase"/>
    <property type="match status" value="1"/>
</dbReference>
<evidence type="ECO:0000259" key="7">
    <source>
        <dbReference type="SMART" id="SM00904"/>
    </source>
</evidence>
<dbReference type="AlphaFoldDB" id="A0A6J7MBG2"/>
<dbReference type="GO" id="GO:0008531">
    <property type="term" value="F:riboflavin kinase activity"/>
    <property type="evidence" value="ECO:0007669"/>
    <property type="project" value="UniProtKB-EC"/>
</dbReference>
<dbReference type="GO" id="GO:0005524">
    <property type="term" value="F:ATP binding"/>
    <property type="evidence" value="ECO:0007669"/>
    <property type="project" value="UniProtKB-KW"/>
</dbReference>
<dbReference type="Gene3D" id="2.40.30.30">
    <property type="entry name" value="Riboflavin kinase-like"/>
    <property type="match status" value="1"/>
</dbReference>
<keyword evidence="4" id="KW-0808">Transferase</keyword>
<dbReference type="GO" id="GO:0009398">
    <property type="term" value="P:FMN biosynthetic process"/>
    <property type="evidence" value="ECO:0007669"/>
    <property type="project" value="TreeGrafter"/>
</dbReference>
<keyword evidence="2" id="KW-0285">Flavoprotein</keyword>
<reference evidence="8" key="1">
    <citation type="submission" date="2020-05" db="EMBL/GenBank/DDBJ databases">
        <authorList>
            <person name="Chiriac C."/>
            <person name="Salcher M."/>
            <person name="Ghai R."/>
            <person name="Kavagutti S V."/>
        </authorList>
    </citation>
    <scope>NUCLEOTIDE SEQUENCE</scope>
</reference>
<protein>
    <recommendedName>
        <fullName evidence="1">riboflavin kinase</fullName>
        <ecNumber evidence="1">2.7.1.26</ecNumber>
    </recommendedName>
</protein>
<organism evidence="8">
    <name type="scientific">freshwater metagenome</name>
    <dbReference type="NCBI Taxonomy" id="449393"/>
    <lineage>
        <taxon>unclassified sequences</taxon>
        <taxon>metagenomes</taxon>
        <taxon>ecological metagenomes</taxon>
    </lineage>
</organism>
<accession>A0A6J7MBG2</accession>
<evidence type="ECO:0000313" key="8">
    <source>
        <dbReference type="EMBL" id="CAB4978500.1"/>
    </source>
</evidence>
<evidence type="ECO:0000256" key="5">
    <source>
        <dbReference type="ARBA" id="ARBA00022741"/>
    </source>
</evidence>
<feature type="domain" description="Riboflavin kinase" evidence="7">
    <location>
        <begin position="8"/>
        <end position="135"/>
    </location>
</feature>
<gene>
    <name evidence="8" type="ORF">UFOPK3954_00395</name>
</gene>
<dbReference type="InterPro" id="IPR015865">
    <property type="entry name" value="Riboflavin_kinase_bac/euk"/>
</dbReference>
<keyword evidence="6" id="KW-0067">ATP-binding</keyword>
<evidence type="ECO:0000256" key="1">
    <source>
        <dbReference type="ARBA" id="ARBA00012105"/>
    </source>
</evidence>
<dbReference type="GO" id="GO:0009231">
    <property type="term" value="P:riboflavin biosynthetic process"/>
    <property type="evidence" value="ECO:0007669"/>
    <property type="project" value="InterPro"/>
</dbReference>
<evidence type="ECO:0000256" key="3">
    <source>
        <dbReference type="ARBA" id="ARBA00022643"/>
    </source>
</evidence>
<dbReference type="SMART" id="SM00904">
    <property type="entry name" value="Flavokinase"/>
    <property type="match status" value="1"/>
</dbReference>
<dbReference type="EC" id="2.7.1.26" evidence="1"/>
<dbReference type="SUPFAM" id="SSF82114">
    <property type="entry name" value="Riboflavin kinase-like"/>
    <property type="match status" value="1"/>
</dbReference>
<evidence type="ECO:0000256" key="6">
    <source>
        <dbReference type="ARBA" id="ARBA00022840"/>
    </source>
</evidence>
<evidence type="ECO:0000256" key="2">
    <source>
        <dbReference type="ARBA" id="ARBA00022630"/>
    </source>
</evidence>
<dbReference type="PANTHER" id="PTHR22749:SF6">
    <property type="entry name" value="RIBOFLAVIN KINASE"/>
    <property type="match status" value="1"/>
</dbReference>
<proteinExistence type="predicted"/>
<name>A0A6J7MBG2_9ZZZZ</name>
<dbReference type="InterPro" id="IPR023468">
    <property type="entry name" value="Riboflavin_kinase"/>
</dbReference>
<keyword evidence="3" id="KW-0288">FMN</keyword>
<dbReference type="PANTHER" id="PTHR22749">
    <property type="entry name" value="RIBOFLAVIN KINASE/FMN ADENYLYLTRANSFERASE"/>
    <property type="match status" value="1"/>
</dbReference>
<sequence length="138" mass="14822">MNASEHDALIHLPVVDGAVVMGDQRGRLLGFPTANLELGDMHGHITDGVYAGQVRMESGVTCPGAVSIGSRPTFYAGKAVRLLEAHLLDFAGDLYGQIIIVSLKSRLRDQIRFSSPADLVIQLGRDIESAREALRAQA</sequence>